<keyword evidence="1" id="KW-0472">Membrane</keyword>
<proteinExistence type="predicted"/>
<dbReference type="OrthoDB" id="9806874at2"/>
<protein>
    <submittedName>
        <fullName evidence="2">DUF599 family protein</fullName>
    </submittedName>
</protein>
<dbReference type="EMBL" id="QRGO01000001">
    <property type="protein sequence ID" value="RDV05486.1"/>
    <property type="molecule type" value="Genomic_DNA"/>
</dbReference>
<feature type="transmembrane region" description="Helical" evidence="1">
    <location>
        <begin position="6"/>
        <end position="25"/>
    </location>
</feature>
<accession>A0A371BD06</accession>
<name>A0A371BD06_9BRAD</name>
<dbReference type="Pfam" id="PF04654">
    <property type="entry name" value="DUF599"/>
    <property type="match status" value="1"/>
</dbReference>
<evidence type="ECO:0000313" key="2">
    <source>
        <dbReference type="EMBL" id="RDV05486.1"/>
    </source>
</evidence>
<dbReference type="PANTHER" id="PTHR31881:SF6">
    <property type="entry name" value="OS09G0494600 PROTEIN"/>
    <property type="match status" value="1"/>
</dbReference>
<comment type="caution">
    <text evidence="2">The sequence shown here is derived from an EMBL/GenBank/DDBJ whole genome shotgun (WGS) entry which is preliminary data.</text>
</comment>
<dbReference type="PANTHER" id="PTHR31881">
    <property type="match status" value="1"/>
</dbReference>
<sequence length="229" mass="25478">MVSLNLPDALALGLFLTAWIGYSIVIEKTAHGGRSLNSLMHIYRDQWMNELLAREIRIVDSQVTAALQNGTAFFASTSLIAIGGALTLLRASDEIVHVMGMLPFSVPNTPEMWQAKIVGLSVIFVYAFFKFAWSYRLFNYLAIMVGAAPPHTQKDSEAARIFAHRGARLCEDAGRQFNRGQRAFFFALGYLGWFLGPIELALTTIGVVIVMWRRQFASPSRRAFDADPA</sequence>
<keyword evidence="1" id="KW-0812">Transmembrane</keyword>
<feature type="transmembrane region" description="Helical" evidence="1">
    <location>
        <begin position="184"/>
        <end position="212"/>
    </location>
</feature>
<evidence type="ECO:0000256" key="1">
    <source>
        <dbReference type="SAM" id="Phobius"/>
    </source>
</evidence>
<keyword evidence="1" id="KW-1133">Transmembrane helix</keyword>
<dbReference type="RefSeq" id="WP_115517509.1">
    <property type="nucleotide sequence ID" value="NZ_QRGO01000001.1"/>
</dbReference>
<dbReference type="AlphaFoldDB" id="A0A371BD06"/>
<reference evidence="3" key="1">
    <citation type="submission" date="2018-08" db="EMBL/GenBank/DDBJ databases">
        <authorList>
            <person name="Kim S.-J."/>
            <person name="Jung G.-Y."/>
        </authorList>
    </citation>
    <scope>NUCLEOTIDE SEQUENCE [LARGE SCALE GENOMIC DNA]</scope>
    <source>
        <strain evidence="3">GY_H</strain>
    </source>
</reference>
<keyword evidence="3" id="KW-1185">Reference proteome</keyword>
<dbReference type="Proteomes" id="UP000263993">
    <property type="component" value="Unassembled WGS sequence"/>
</dbReference>
<feature type="transmembrane region" description="Helical" evidence="1">
    <location>
        <begin position="72"/>
        <end position="92"/>
    </location>
</feature>
<dbReference type="InterPro" id="IPR006747">
    <property type="entry name" value="DUF599"/>
</dbReference>
<feature type="transmembrane region" description="Helical" evidence="1">
    <location>
        <begin position="112"/>
        <end position="129"/>
    </location>
</feature>
<organism evidence="2 3">
    <name type="scientific">Undibacter mobilis</name>
    <dbReference type="NCBI Taxonomy" id="2292256"/>
    <lineage>
        <taxon>Bacteria</taxon>
        <taxon>Pseudomonadati</taxon>
        <taxon>Pseudomonadota</taxon>
        <taxon>Alphaproteobacteria</taxon>
        <taxon>Hyphomicrobiales</taxon>
        <taxon>Nitrobacteraceae</taxon>
        <taxon>Undibacter</taxon>
    </lineage>
</organism>
<evidence type="ECO:0000313" key="3">
    <source>
        <dbReference type="Proteomes" id="UP000263993"/>
    </source>
</evidence>
<gene>
    <name evidence="2" type="ORF">DXH78_13440</name>
</gene>